<evidence type="ECO:0000256" key="6">
    <source>
        <dbReference type="ARBA" id="ARBA00022825"/>
    </source>
</evidence>
<evidence type="ECO:0000256" key="3">
    <source>
        <dbReference type="ARBA" id="ARBA00022670"/>
    </source>
</evidence>
<dbReference type="Pfam" id="PF05922">
    <property type="entry name" value="Inhibitor_I9"/>
    <property type="match status" value="1"/>
</dbReference>
<evidence type="ECO:0000313" key="17">
    <source>
        <dbReference type="Proteomes" id="UP000325577"/>
    </source>
</evidence>
<feature type="transmembrane region" description="Helical" evidence="11">
    <location>
        <begin position="12"/>
        <end position="31"/>
    </location>
</feature>
<keyword evidence="11" id="KW-0812">Transmembrane</keyword>
<dbReference type="CDD" id="cd02120">
    <property type="entry name" value="PA_subtilisin_like"/>
    <property type="match status" value="1"/>
</dbReference>
<keyword evidence="3 9" id="KW-0645">Protease</keyword>
<dbReference type="InterPro" id="IPR003137">
    <property type="entry name" value="PA_domain"/>
</dbReference>
<dbReference type="InterPro" id="IPR023827">
    <property type="entry name" value="Peptidase_S8_Asp-AS"/>
</dbReference>
<dbReference type="InterPro" id="IPR000209">
    <property type="entry name" value="Peptidase_S8/S53_dom"/>
</dbReference>
<reference evidence="16 17" key="1">
    <citation type="submission" date="2019-09" db="EMBL/GenBank/DDBJ databases">
        <title>A chromosome-level genome assembly of the Chinese tupelo Nyssa sinensis.</title>
        <authorList>
            <person name="Yang X."/>
            <person name="Kang M."/>
            <person name="Yang Y."/>
            <person name="Xiong H."/>
            <person name="Wang M."/>
            <person name="Zhang Z."/>
            <person name="Wang Z."/>
            <person name="Wu H."/>
            <person name="Ma T."/>
            <person name="Liu J."/>
            <person name="Xi Z."/>
        </authorList>
    </citation>
    <scope>NUCLEOTIDE SEQUENCE [LARGE SCALE GENOMIC DNA]</scope>
    <source>
        <strain evidence="16">J267</strain>
        <tissue evidence="16">Leaf</tissue>
    </source>
</reference>
<dbReference type="PROSITE" id="PS00136">
    <property type="entry name" value="SUBTILASE_ASP"/>
    <property type="match status" value="1"/>
</dbReference>
<dbReference type="InterPro" id="IPR034197">
    <property type="entry name" value="Peptidases_S8_3"/>
</dbReference>
<evidence type="ECO:0000256" key="1">
    <source>
        <dbReference type="ARBA" id="ARBA00004613"/>
    </source>
</evidence>
<accession>A0A5J4ZPY6</accession>
<keyword evidence="11" id="KW-1133">Transmembrane helix</keyword>
<evidence type="ECO:0000256" key="11">
    <source>
        <dbReference type="SAM" id="Phobius"/>
    </source>
</evidence>
<evidence type="ECO:0000256" key="5">
    <source>
        <dbReference type="ARBA" id="ARBA00022801"/>
    </source>
</evidence>
<dbReference type="FunFam" id="2.60.40.2310:FF:000001">
    <property type="entry name" value="Subtilisin-like protease SBT1.5"/>
    <property type="match status" value="1"/>
</dbReference>
<evidence type="ECO:0000256" key="9">
    <source>
        <dbReference type="PROSITE-ProRule" id="PRU01240"/>
    </source>
</evidence>
<dbReference type="Gene3D" id="3.30.70.80">
    <property type="entry name" value="Peptidase S8 propeptide/proteinase inhibitor I9"/>
    <property type="match status" value="1"/>
</dbReference>
<keyword evidence="6 9" id="KW-0720">Serine protease</keyword>
<evidence type="ECO:0000259" key="13">
    <source>
        <dbReference type="Pfam" id="PF02225"/>
    </source>
</evidence>
<dbReference type="InterPro" id="IPR010259">
    <property type="entry name" value="S8pro/Inhibitor_I9"/>
</dbReference>
<dbReference type="Gene3D" id="2.60.40.2310">
    <property type="match status" value="1"/>
</dbReference>
<keyword evidence="17" id="KW-1185">Reference proteome</keyword>
<proteinExistence type="inferred from homology"/>
<dbReference type="PANTHER" id="PTHR10795">
    <property type="entry name" value="PROPROTEIN CONVERTASE SUBTILISIN/KEXIN"/>
    <property type="match status" value="1"/>
</dbReference>
<dbReference type="InterPro" id="IPR036852">
    <property type="entry name" value="Peptidase_S8/S53_dom_sf"/>
</dbReference>
<dbReference type="EMBL" id="CM018049">
    <property type="protein sequence ID" value="KAA8520560.1"/>
    <property type="molecule type" value="Genomic_DNA"/>
</dbReference>
<dbReference type="InterPro" id="IPR045051">
    <property type="entry name" value="SBT"/>
</dbReference>
<dbReference type="InterPro" id="IPR041469">
    <property type="entry name" value="Subtilisin-like_FN3"/>
</dbReference>
<dbReference type="AlphaFoldDB" id="A0A5J4ZPY6"/>
<sequence length="838" mass="88846">MESGGVCLCFAYISFCFILLIPRPLLVHSLFEAKRELYTRSLSICVCVCARSSSITQKFKFTKLPRTMMIFRTFSLLLLAFVATESFASTEKQTYVVHMDKTKITALDTSLGNSKRWYEAVIDSITEFSAQEEKETSPGNVQLLYVYETTISGFAAKLSPKQLESLKNINGFLSATPDELLSLHTTHSPQFLGLKSGKGLWKAPNLASDIIIGIIDTGIWPEHVSFRDSGMSPVPSRWKGTCVEGTKFSPSNCNKKLIGARAFFKGYESVGGRINETVDYRSARDSQGHGTHTASTAAGDVVAGANFLGLAKGSAGGMKYTARIAAYKACWALGCSSSDLLAAIDQAVSDGVDVLSLSIGGASRPYHSDNIAVASFGAIQKGVFVSCSAGNSGPSSSTVGNIAPWIMTVAASYLDRSFPTTVKLGNGQIFKGASLYAGKPTKQLPLAYGETAGGQGAEYCTDGSLLSNLVNGKIVICERGMNSRVEKGEQVKMAGGAGMLLVNTEGQGEELFADPHILAATSLGVSAAIAIKQYAKSAKTPTASIVFEGTVYNNPAPLMAAFSSRGPSSVGPDVIKPDVTAPGVNILAAWPPTVSPTRLKSDSRSVLFNIISGTSMSCPHVSGLAALLKTVHKDWSPAAIKSALMTTAYTLDNKMAPIGDASSSNSSKLANPFAFGSGHVDPERASDPGLVYDITTEDYLNYLCSLNYTSSQIALLSRGDFTCPNDEVLQPGDLNYPSFAVLFNGNAQNIAVTYKRTVTNVGPPGSTYTVAVTEPSGVSVIVEPRVLNFKKFGEKLSYKVSFVALGSVSTSSATSSFGSLVWVSRKYTVGSPIAVTWQ</sequence>
<evidence type="ECO:0000259" key="12">
    <source>
        <dbReference type="Pfam" id="PF00082"/>
    </source>
</evidence>
<dbReference type="Pfam" id="PF00082">
    <property type="entry name" value="Peptidase_S8"/>
    <property type="match status" value="1"/>
</dbReference>
<dbReference type="GO" id="GO:0005576">
    <property type="term" value="C:extracellular region"/>
    <property type="evidence" value="ECO:0007669"/>
    <property type="project" value="UniProtKB-SubCell"/>
</dbReference>
<evidence type="ECO:0000256" key="2">
    <source>
        <dbReference type="ARBA" id="ARBA00011073"/>
    </source>
</evidence>
<evidence type="ECO:0000256" key="10">
    <source>
        <dbReference type="RuleBase" id="RU003355"/>
    </source>
</evidence>
<dbReference type="PRINTS" id="PR00723">
    <property type="entry name" value="SUBTILISIN"/>
</dbReference>
<evidence type="ECO:0000256" key="4">
    <source>
        <dbReference type="ARBA" id="ARBA00022729"/>
    </source>
</evidence>
<evidence type="ECO:0000259" key="14">
    <source>
        <dbReference type="Pfam" id="PF05922"/>
    </source>
</evidence>
<evidence type="ECO:0000256" key="7">
    <source>
        <dbReference type="ARBA" id="ARBA00023180"/>
    </source>
</evidence>
<feature type="active site" description="Charge relay system" evidence="8 9">
    <location>
        <position position="216"/>
    </location>
</feature>
<evidence type="ECO:0000256" key="8">
    <source>
        <dbReference type="PIRSR" id="PIRSR615500-1"/>
    </source>
</evidence>
<dbReference type="PROSITE" id="PS00138">
    <property type="entry name" value="SUBTILASE_SER"/>
    <property type="match status" value="1"/>
</dbReference>
<keyword evidence="7" id="KW-0325">Glycoprotein</keyword>
<dbReference type="InterPro" id="IPR037045">
    <property type="entry name" value="S8pro/Inhibitor_I9_sf"/>
</dbReference>
<protein>
    <recommendedName>
        <fullName evidence="18">Subtilisin-like protease fibronectin type-III domain-containing protein</fullName>
    </recommendedName>
</protein>
<keyword evidence="11" id="KW-0472">Membrane</keyword>
<dbReference type="InterPro" id="IPR015500">
    <property type="entry name" value="Peptidase_S8_subtilisin-rel"/>
</dbReference>
<name>A0A5J4ZPY6_9ASTE</name>
<dbReference type="Proteomes" id="UP000325577">
    <property type="component" value="Linkage Group LG6"/>
</dbReference>
<feature type="active site" description="Charge relay system" evidence="8 9">
    <location>
        <position position="289"/>
    </location>
</feature>
<gene>
    <name evidence="16" type="ORF">F0562_014816</name>
</gene>
<feature type="domain" description="Peptidase S8/S53" evidence="12">
    <location>
        <begin position="208"/>
        <end position="664"/>
    </location>
</feature>
<dbReference type="GO" id="GO:0004252">
    <property type="term" value="F:serine-type endopeptidase activity"/>
    <property type="evidence" value="ECO:0007669"/>
    <property type="project" value="UniProtKB-UniRule"/>
</dbReference>
<feature type="domain" description="Subtilisin-like protease fibronectin type-III" evidence="15">
    <location>
        <begin position="733"/>
        <end position="835"/>
    </location>
</feature>
<comment type="subcellular location">
    <subcellularLocation>
        <location evidence="1">Secreted</location>
    </subcellularLocation>
</comment>
<keyword evidence="5 9" id="KW-0378">Hydrolase</keyword>
<comment type="similarity">
    <text evidence="2 9 10">Belongs to the peptidase S8 family.</text>
</comment>
<dbReference type="PROSITE" id="PS51892">
    <property type="entry name" value="SUBTILASE"/>
    <property type="match status" value="1"/>
</dbReference>
<dbReference type="CDD" id="cd04852">
    <property type="entry name" value="Peptidases_S8_3"/>
    <property type="match status" value="1"/>
</dbReference>
<dbReference type="SUPFAM" id="SSF52743">
    <property type="entry name" value="Subtilisin-like"/>
    <property type="match status" value="1"/>
</dbReference>
<organism evidence="16 17">
    <name type="scientific">Nyssa sinensis</name>
    <dbReference type="NCBI Taxonomy" id="561372"/>
    <lineage>
        <taxon>Eukaryota</taxon>
        <taxon>Viridiplantae</taxon>
        <taxon>Streptophyta</taxon>
        <taxon>Embryophyta</taxon>
        <taxon>Tracheophyta</taxon>
        <taxon>Spermatophyta</taxon>
        <taxon>Magnoliopsida</taxon>
        <taxon>eudicotyledons</taxon>
        <taxon>Gunneridae</taxon>
        <taxon>Pentapetalae</taxon>
        <taxon>asterids</taxon>
        <taxon>Cornales</taxon>
        <taxon>Nyssaceae</taxon>
        <taxon>Nyssa</taxon>
    </lineage>
</organism>
<evidence type="ECO:0008006" key="18">
    <source>
        <dbReference type="Google" id="ProtNLM"/>
    </source>
</evidence>
<dbReference type="InterPro" id="IPR023828">
    <property type="entry name" value="Peptidase_S8_Ser-AS"/>
</dbReference>
<feature type="domain" description="PA" evidence="13">
    <location>
        <begin position="444"/>
        <end position="528"/>
    </location>
</feature>
<evidence type="ECO:0000259" key="15">
    <source>
        <dbReference type="Pfam" id="PF17766"/>
    </source>
</evidence>
<dbReference type="FunFam" id="3.40.50.200:FF:000006">
    <property type="entry name" value="Subtilisin-like protease SBT1.5"/>
    <property type="match status" value="1"/>
</dbReference>
<dbReference type="Gene3D" id="3.50.30.30">
    <property type="match status" value="1"/>
</dbReference>
<dbReference type="FunFam" id="3.50.30.30:FF:000005">
    <property type="entry name" value="subtilisin-like protease SBT1.5"/>
    <property type="match status" value="1"/>
</dbReference>
<dbReference type="Pfam" id="PF02225">
    <property type="entry name" value="PA"/>
    <property type="match status" value="1"/>
</dbReference>
<dbReference type="Gene3D" id="3.40.50.200">
    <property type="entry name" value="Peptidase S8/S53 domain"/>
    <property type="match status" value="1"/>
</dbReference>
<feature type="domain" description="Inhibitor I9" evidence="14">
    <location>
        <begin position="94"/>
        <end position="184"/>
    </location>
</feature>
<dbReference type="OrthoDB" id="206201at2759"/>
<dbReference type="GO" id="GO:0006508">
    <property type="term" value="P:proteolysis"/>
    <property type="evidence" value="ECO:0007669"/>
    <property type="project" value="UniProtKB-KW"/>
</dbReference>
<feature type="active site" description="Charge relay system" evidence="8 9">
    <location>
        <position position="615"/>
    </location>
</feature>
<keyword evidence="4" id="KW-0732">Signal</keyword>
<evidence type="ECO:0000313" key="16">
    <source>
        <dbReference type="EMBL" id="KAA8520560.1"/>
    </source>
</evidence>
<dbReference type="Pfam" id="PF17766">
    <property type="entry name" value="fn3_6"/>
    <property type="match status" value="1"/>
</dbReference>